<evidence type="ECO:0000256" key="5">
    <source>
        <dbReference type="SAM" id="MobiDB-lite"/>
    </source>
</evidence>
<organism evidence="7 8">
    <name type="scientific">Dillenia turbinata</name>
    <dbReference type="NCBI Taxonomy" id="194707"/>
    <lineage>
        <taxon>Eukaryota</taxon>
        <taxon>Viridiplantae</taxon>
        <taxon>Streptophyta</taxon>
        <taxon>Embryophyta</taxon>
        <taxon>Tracheophyta</taxon>
        <taxon>Spermatophyta</taxon>
        <taxon>Magnoliopsida</taxon>
        <taxon>eudicotyledons</taxon>
        <taxon>Gunneridae</taxon>
        <taxon>Pentapetalae</taxon>
        <taxon>Dilleniales</taxon>
        <taxon>Dilleniaceae</taxon>
        <taxon>Dillenia</taxon>
    </lineage>
</organism>
<dbReference type="GO" id="GO:0015421">
    <property type="term" value="F:ABC-type oligopeptide transporter activity"/>
    <property type="evidence" value="ECO:0007669"/>
    <property type="project" value="TreeGrafter"/>
</dbReference>
<keyword evidence="2 7" id="KW-0812">Transmembrane</keyword>
<dbReference type="PANTHER" id="PTHR43394:SF1">
    <property type="entry name" value="ATP-BINDING CASSETTE SUB-FAMILY B MEMBER 10, MITOCHONDRIAL"/>
    <property type="match status" value="1"/>
</dbReference>
<dbReference type="Proteomes" id="UP001370490">
    <property type="component" value="Unassembled WGS sequence"/>
</dbReference>
<dbReference type="InterPro" id="IPR039421">
    <property type="entry name" value="Type_1_exporter"/>
</dbReference>
<reference evidence="7 8" key="1">
    <citation type="submission" date="2023-12" db="EMBL/GenBank/DDBJ databases">
        <title>A high-quality genome assembly for Dillenia turbinata (Dilleniales).</title>
        <authorList>
            <person name="Chanderbali A."/>
        </authorList>
    </citation>
    <scope>NUCLEOTIDE SEQUENCE [LARGE SCALE GENOMIC DNA]</scope>
    <source>
        <strain evidence="7">LSX21</strain>
        <tissue evidence="7">Leaf</tissue>
    </source>
</reference>
<name>A0AAN8ZMJ9_9MAGN</name>
<sequence>MLYQTCSSIKQRLWGVNFSGERKPEISYDTKGKTLRVIEANIEIPNKYFAYPSCRDKLILHGFSLSIPAGKFVVFVGSSRCRKSTVISLVARFDYHSKVNMEEEDEQIQKAASMANAPSFISHLPNQYLTQNDHVRNPEIVKRNISQIINRNRAESLRKVEESTEHPKRDDEKISIKSLPLLEEPTKQIMNIPYLPMQEQHPGRTTDLFFRLWFGLRKGSILQEGCKKQSWNVFNLLSLKGLLSLFAHTLQQYFYRVVGEKAMTNLRRALYSGVLRNEIGWFEKPENKVDSMPPRKISDTSMVKTIISELMSEIVQCISSILIATGVSLYVNWRLALVAWAVMPCHFIGGLIQAKAAKGFSVALWYTTVLIDQHQASFENGIKAYQIFSLTVPSITELWILIPTVISTINVLTPEFQTLDRKTEIEPDSTEGSNPDTISGDRIPKGKSSVISLLLRFYDPRKGKIMIDGEDLRGYNLRRMRTYRAVSARTTTF</sequence>
<dbReference type="SUPFAM" id="SSF90123">
    <property type="entry name" value="ABC transporter transmembrane region"/>
    <property type="match status" value="1"/>
</dbReference>
<dbReference type="Gene3D" id="1.20.1560.10">
    <property type="entry name" value="ABC transporter type 1, transmembrane domain"/>
    <property type="match status" value="2"/>
</dbReference>
<evidence type="ECO:0000313" key="7">
    <source>
        <dbReference type="EMBL" id="KAK6947174.1"/>
    </source>
</evidence>
<feature type="region of interest" description="Disordered" evidence="5">
    <location>
        <begin position="422"/>
        <end position="444"/>
    </location>
</feature>
<comment type="subcellular location">
    <subcellularLocation>
        <location evidence="1">Membrane</location>
        <topology evidence="1">Multi-pass membrane protein</topology>
    </subcellularLocation>
</comment>
<comment type="caution">
    <text evidence="7">The sequence shown here is derived from an EMBL/GenBank/DDBJ whole genome shotgun (WGS) entry which is preliminary data.</text>
</comment>
<protein>
    <submittedName>
        <fullName evidence="7">ABC transporter type 1, transmembrane domain</fullName>
    </submittedName>
</protein>
<proteinExistence type="predicted"/>
<evidence type="ECO:0000256" key="1">
    <source>
        <dbReference type="ARBA" id="ARBA00004141"/>
    </source>
</evidence>
<evidence type="ECO:0000256" key="3">
    <source>
        <dbReference type="ARBA" id="ARBA00022989"/>
    </source>
</evidence>
<dbReference type="PANTHER" id="PTHR43394">
    <property type="entry name" value="ATP-DEPENDENT PERMEASE MDL1, MITOCHONDRIAL"/>
    <property type="match status" value="1"/>
</dbReference>
<dbReference type="Pfam" id="PF00664">
    <property type="entry name" value="ABC_membrane"/>
    <property type="match status" value="1"/>
</dbReference>
<evidence type="ECO:0000259" key="6">
    <source>
        <dbReference type="PROSITE" id="PS50929"/>
    </source>
</evidence>
<feature type="domain" description="ABC transmembrane type-1" evidence="6">
    <location>
        <begin position="241"/>
        <end position="361"/>
    </location>
</feature>
<dbReference type="SUPFAM" id="SSF52540">
    <property type="entry name" value="P-loop containing nucleoside triphosphate hydrolases"/>
    <property type="match status" value="2"/>
</dbReference>
<evidence type="ECO:0000313" key="8">
    <source>
        <dbReference type="Proteomes" id="UP001370490"/>
    </source>
</evidence>
<dbReference type="InterPro" id="IPR011527">
    <property type="entry name" value="ABC1_TM_dom"/>
</dbReference>
<dbReference type="InterPro" id="IPR027417">
    <property type="entry name" value="P-loop_NTPase"/>
</dbReference>
<dbReference type="PROSITE" id="PS50929">
    <property type="entry name" value="ABC_TM1F"/>
    <property type="match status" value="1"/>
</dbReference>
<dbReference type="Gene3D" id="3.40.50.300">
    <property type="entry name" value="P-loop containing nucleotide triphosphate hydrolases"/>
    <property type="match status" value="2"/>
</dbReference>
<dbReference type="GO" id="GO:0090374">
    <property type="term" value="P:oligopeptide export from mitochondrion"/>
    <property type="evidence" value="ECO:0007669"/>
    <property type="project" value="TreeGrafter"/>
</dbReference>
<dbReference type="GO" id="GO:0005524">
    <property type="term" value="F:ATP binding"/>
    <property type="evidence" value="ECO:0007669"/>
    <property type="project" value="InterPro"/>
</dbReference>
<keyword evidence="4" id="KW-0472">Membrane</keyword>
<evidence type="ECO:0000256" key="4">
    <source>
        <dbReference type="ARBA" id="ARBA00023136"/>
    </source>
</evidence>
<dbReference type="AlphaFoldDB" id="A0AAN8ZMJ9"/>
<dbReference type="EMBL" id="JBAMMX010000001">
    <property type="protein sequence ID" value="KAK6947174.1"/>
    <property type="molecule type" value="Genomic_DNA"/>
</dbReference>
<dbReference type="GO" id="GO:0005743">
    <property type="term" value="C:mitochondrial inner membrane"/>
    <property type="evidence" value="ECO:0007669"/>
    <property type="project" value="TreeGrafter"/>
</dbReference>
<keyword evidence="3" id="KW-1133">Transmembrane helix</keyword>
<gene>
    <name evidence="7" type="ORF">RJ641_000647</name>
</gene>
<dbReference type="InterPro" id="IPR036640">
    <property type="entry name" value="ABC1_TM_sf"/>
</dbReference>
<accession>A0AAN8ZMJ9</accession>
<keyword evidence="8" id="KW-1185">Reference proteome</keyword>
<evidence type="ECO:0000256" key="2">
    <source>
        <dbReference type="ARBA" id="ARBA00022692"/>
    </source>
</evidence>